<evidence type="ECO:0000256" key="12">
    <source>
        <dbReference type="SAM" id="Phobius"/>
    </source>
</evidence>
<dbReference type="InterPro" id="IPR006593">
    <property type="entry name" value="Cyt_b561/ferric_Rdtase_TM"/>
</dbReference>
<feature type="transmembrane region" description="Helical" evidence="12">
    <location>
        <begin position="71"/>
        <end position="91"/>
    </location>
</feature>
<keyword evidence="9" id="KW-0408">Iron</keyword>
<proteinExistence type="predicted"/>
<feature type="transmembrane region" description="Helical" evidence="12">
    <location>
        <begin position="30"/>
        <end position="50"/>
    </location>
</feature>
<accession>A0AA85AJ33</accession>
<evidence type="ECO:0000256" key="5">
    <source>
        <dbReference type="ARBA" id="ARBA00022692"/>
    </source>
</evidence>
<feature type="transmembrane region" description="Helical" evidence="12">
    <location>
        <begin position="183"/>
        <end position="204"/>
    </location>
</feature>
<evidence type="ECO:0000256" key="9">
    <source>
        <dbReference type="ARBA" id="ARBA00023004"/>
    </source>
</evidence>
<dbReference type="Pfam" id="PF03188">
    <property type="entry name" value="Cytochrom_B561"/>
    <property type="match status" value="1"/>
</dbReference>
<protein>
    <recommendedName>
        <fullName evidence="11">ascorbate ferrireductase (transmembrane)</fullName>
        <ecNumber evidence="11">7.2.1.3</ecNumber>
    </recommendedName>
</protein>
<evidence type="ECO:0000256" key="3">
    <source>
        <dbReference type="ARBA" id="ARBA00022448"/>
    </source>
</evidence>
<reference evidence="15" key="1">
    <citation type="submission" date="2023-11" db="UniProtKB">
        <authorList>
            <consortium name="WormBaseParasite"/>
        </authorList>
    </citation>
    <scope>IDENTIFICATION</scope>
</reference>
<organism evidence="14 15">
    <name type="scientific">Schistosoma margrebowiei</name>
    <dbReference type="NCBI Taxonomy" id="48269"/>
    <lineage>
        <taxon>Eukaryota</taxon>
        <taxon>Metazoa</taxon>
        <taxon>Spiralia</taxon>
        <taxon>Lophotrochozoa</taxon>
        <taxon>Platyhelminthes</taxon>
        <taxon>Trematoda</taxon>
        <taxon>Digenea</taxon>
        <taxon>Strigeidida</taxon>
        <taxon>Schistosomatoidea</taxon>
        <taxon>Schistosomatidae</taxon>
        <taxon>Schistosoma</taxon>
    </lineage>
</organism>
<keyword evidence="3" id="KW-0813">Transport</keyword>
<dbReference type="AlphaFoldDB" id="A0AA85AJ33"/>
<keyword evidence="5 12" id="KW-0812">Transmembrane</keyword>
<dbReference type="SMART" id="SM00665">
    <property type="entry name" value="B561"/>
    <property type="match status" value="1"/>
</dbReference>
<comment type="cofactor">
    <cofactor evidence="1">
        <name>heme b</name>
        <dbReference type="ChEBI" id="CHEBI:60344"/>
    </cofactor>
</comment>
<feature type="transmembrane region" description="Helical" evidence="12">
    <location>
        <begin position="7"/>
        <end position="24"/>
    </location>
</feature>
<evidence type="ECO:0000259" key="13">
    <source>
        <dbReference type="PROSITE" id="PS50939"/>
    </source>
</evidence>
<evidence type="ECO:0000256" key="4">
    <source>
        <dbReference type="ARBA" id="ARBA00022617"/>
    </source>
</evidence>
<dbReference type="Proteomes" id="UP000050790">
    <property type="component" value="Unassembled WGS sequence"/>
</dbReference>
<keyword evidence="6" id="KW-0479">Metal-binding</keyword>
<dbReference type="GO" id="GO:0016020">
    <property type="term" value="C:membrane"/>
    <property type="evidence" value="ECO:0007669"/>
    <property type="project" value="UniProtKB-SubCell"/>
</dbReference>
<dbReference type="Gene3D" id="1.20.120.1770">
    <property type="match status" value="1"/>
</dbReference>
<dbReference type="PANTHER" id="PTHR15422:SF45">
    <property type="entry name" value="CYTOCHROME B561 DOMAIN-CONTAINING PROTEIN"/>
    <property type="match status" value="1"/>
</dbReference>
<evidence type="ECO:0000313" key="15">
    <source>
        <dbReference type="WBParaSite" id="SMRG1_8710.1"/>
    </source>
</evidence>
<dbReference type="WBParaSite" id="SMRG1_8710.1">
    <property type="protein sequence ID" value="SMRG1_8710.1"/>
    <property type="gene ID" value="SMRG1_8710"/>
</dbReference>
<comment type="subcellular location">
    <subcellularLocation>
        <location evidence="2">Membrane</location>
        <topology evidence="2">Multi-pass membrane protein</topology>
    </subcellularLocation>
</comment>
<dbReference type="GO" id="GO:0140575">
    <property type="term" value="F:transmembrane monodehydroascorbate reductase activity"/>
    <property type="evidence" value="ECO:0007669"/>
    <property type="project" value="InterPro"/>
</dbReference>
<evidence type="ECO:0000256" key="7">
    <source>
        <dbReference type="ARBA" id="ARBA00022982"/>
    </source>
</evidence>
<dbReference type="InterPro" id="IPR045150">
    <property type="entry name" value="CYB561D1/2"/>
</dbReference>
<evidence type="ECO:0000313" key="14">
    <source>
        <dbReference type="Proteomes" id="UP000050790"/>
    </source>
</evidence>
<evidence type="ECO:0000256" key="8">
    <source>
        <dbReference type="ARBA" id="ARBA00022989"/>
    </source>
</evidence>
<dbReference type="GO" id="GO:0046872">
    <property type="term" value="F:metal ion binding"/>
    <property type="evidence" value="ECO:0007669"/>
    <property type="project" value="UniProtKB-KW"/>
</dbReference>
<keyword evidence="7" id="KW-0249">Electron transport</keyword>
<keyword evidence="4" id="KW-0349">Heme</keyword>
<dbReference type="EC" id="7.2.1.3" evidence="11"/>
<dbReference type="PANTHER" id="PTHR15422">
    <property type="entry name" value="OS05G0565100 PROTEIN"/>
    <property type="match status" value="1"/>
</dbReference>
<sequence>MPIGNSSLIVSTFVLCSVITYFSLCSRNFFSLHPLFMSFGFLLFMLNGINVLSERLFGLLKSRSEKIKAHWILESLSVLFIFIGFLGIYANKIFDGNPHFTTWHGFLGAVTVFYSVFQLFMGLVLHFNYNLWRSLLAYHNGRFLHAASGVVLSCLLSLTFMLGLCTNWFKSYAVLYFNSFSPLVLYLCMVIVTLNTFKVFLRVITKFCKCFKMKLFGSQKDAQR</sequence>
<keyword evidence="8 12" id="KW-1133">Transmembrane helix</keyword>
<name>A0AA85AJ33_9TREM</name>
<evidence type="ECO:0000256" key="6">
    <source>
        <dbReference type="ARBA" id="ARBA00022723"/>
    </source>
</evidence>
<evidence type="ECO:0000256" key="10">
    <source>
        <dbReference type="ARBA" id="ARBA00023136"/>
    </source>
</evidence>
<dbReference type="PROSITE" id="PS50939">
    <property type="entry name" value="CYTOCHROME_B561"/>
    <property type="match status" value="1"/>
</dbReference>
<evidence type="ECO:0000256" key="2">
    <source>
        <dbReference type="ARBA" id="ARBA00004141"/>
    </source>
</evidence>
<evidence type="ECO:0000256" key="11">
    <source>
        <dbReference type="ARBA" id="ARBA00024225"/>
    </source>
</evidence>
<feature type="transmembrane region" description="Helical" evidence="12">
    <location>
        <begin position="103"/>
        <end position="131"/>
    </location>
</feature>
<dbReference type="CDD" id="cd08761">
    <property type="entry name" value="Cyt_b561_CYB561D2_like"/>
    <property type="match status" value="1"/>
</dbReference>
<keyword evidence="10 12" id="KW-0472">Membrane</keyword>
<feature type="transmembrane region" description="Helical" evidence="12">
    <location>
        <begin position="143"/>
        <end position="163"/>
    </location>
</feature>
<feature type="domain" description="Cytochrome b561" evidence="13">
    <location>
        <begin position="1"/>
        <end position="203"/>
    </location>
</feature>
<dbReference type="GO" id="GO:0140571">
    <property type="term" value="F:transmembrane ascorbate ferrireductase activity"/>
    <property type="evidence" value="ECO:0007669"/>
    <property type="project" value="UniProtKB-EC"/>
</dbReference>
<evidence type="ECO:0000256" key="1">
    <source>
        <dbReference type="ARBA" id="ARBA00001970"/>
    </source>
</evidence>